<sequence>MSKIKMLLLSFLVIIVMSIFIVDYKRAVRDMPPLFAIRTDLYKDGGTSVYLGFGYKIIDYNQVDGRKDIVFKSLIISKGK</sequence>
<keyword evidence="1" id="KW-1133">Transmembrane helix</keyword>
<evidence type="ECO:0000256" key="1">
    <source>
        <dbReference type="SAM" id="Phobius"/>
    </source>
</evidence>
<gene>
    <name evidence="2" type="ORF">ICC18_12655</name>
</gene>
<keyword evidence="1" id="KW-0812">Transmembrane</keyword>
<organism evidence="2 3">
    <name type="scientific">Paenibacillus sedimenti</name>
    <dbReference type="NCBI Taxonomy" id="2770274"/>
    <lineage>
        <taxon>Bacteria</taxon>
        <taxon>Bacillati</taxon>
        <taxon>Bacillota</taxon>
        <taxon>Bacilli</taxon>
        <taxon>Bacillales</taxon>
        <taxon>Paenibacillaceae</taxon>
        <taxon>Paenibacillus</taxon>
    </lineage>
</organism>
<name>A0A926KNH9_9BACL</name>
<evidence type="ECO:0000313" key="3">
    <source>
        <dbReference type="Proteomes" id="UP000650466"/>
    </source>
</evidence>
<feature type="transmembrane region" description="Helical" evidence="1">
    <location>
        <begin position="6"/>
        <end position="24"/>
    </location>
</feature>
<protein>
    <submittedName>
        <fullName evidence="2">Uncharacterized protein</fullName>
    </submittedName>
</protein>
<dbReference type="AlphaFoldDB" id="A0A926KNH9"/>
<accession>A0A926KNH9</accession>
<dbReference type="RefSeq" id="WP_188174709.1">
    <property type="nucleotide sequence ID" value="NZ_JACVVD010000003.1"/>
</dbReference>
<dbReference type="EMBL" id="JACVVD010000003">
    <property type="protein sequence ID" value="MBD0380970.1"/>
    <property type="molecule type" value="Genomic_DNA"/>
</dbReference>
<comment type="caution">
    <text evidence="2">The sequence shown here is derived from an EMBL/GenBank/DDBJ whole genome shotgun (WGS) entry which is preliminary data.</text>
</comment>
<reference evidence="2" key="1">
    <citation type="submission" date="2020-09" db="EMBL/GenBank/DDBJ databases">
        <title>Draft Genome Sequence of Paenibacillus sp. WST5.</title>
        <authorList>
            <person name="Bao Z."/>
        </authorList>
    </citation>
    <scope>NUCLEOTIDE SEQUENCE</scope>
    <source>
        <strain evidence="2">WST5</strain>
    </source>
</reference>
<keyword evidence="1" id="KW-0472">Membrane</keyword>
<dbReference type="Proteomes" id="UP000650466">
    <property type="component" value="Unassembled WGS sequence"/>
</dbReference>
<evidence type="ECO:0000313" key="2">
    <source>
        <dbReference type="EMBL" id="MBD0380970.1"/>
    </source>
</evidence>
<proteinExistence type="predicted"/>
<keyword evidence="3" id="KW-1185">Reference proteome</keyword>